<protein>
    <submittedName>
        <fullName evidence="5">Phosphocholine-specific phospholipase C</fullName>
    </submittedName>
</protein>
<proteinExistence type="predicted"/>
<keyword evidence="2" id="KW-0843">Virulence</keyword>
<evidence type="ECO:0000256" key="3">
    <source>
        <dbReference type="SAM" id="MobiDB-lite"/>
    </source>
</evidence>
<dbReference type="Pfam" id="PF05506">
    <property type="entry name" value="PLipase_C_C"/>
    <property type="match status" value="2"/>
</dbReference>
<comment type="caution">
    <text evidence="5">The sequence shown here is derived from an EMBL/GenBank/DDBJ whole genome shotgun (WGS) entry which is preliminary data.</text>
</comment>
<feature type="domain" description="Bacterial phospholipase C C-terminal" evidence="4">
    <location>
        <begin position="486"/>
        <end position="566"/>
    </location>
</feature>
<feature type="region of interest" description="Disordered" evidence="3">
    <location>
        <begin position="453"/>
        <end position="485"/>
    </location>
</feature>
<evidence type="ECO:0000313" key="5">
    <source>
        <dbReference type="EMBL" id="MFC5059099.1"/>
    </source>
</evidence>
<dbReference type="Gene3D" id="3.40.720.10">
    <property type="entry name" value="Alkaline Phosphatase, subunit A"/>
    <property type="match status" value="2"/>
</dbReference>
<name>A0ABV9YCL0_9PSEU</name>
<evidence type="ECO:0000256" key="1">
    <source>
        <dbReference type="ARBA" id="ARBA00022801"/>
    </source>
</evidence>
<sequence>MVVSRRALLTAAVAGSLLPPSVHQALAREPRRGGLSAIEHVVLLMQENRSFDHYYGTLRGVRGFADRNALEGVFDQGGTLPFPVRGGAGDAQYIGDLDHSWDGGHRALRGGWHDSWVPAKTPATMAYYDRRDLPFHYELADTFTLCDAYHCSVPTSTSPNRNYWVSGYTGFEPSGERAVTNAAYAEDTHPGYSWRTYAERLQEAGHSWRVYQEWDNFQDNNLEFFTRFKEVARKALRGGHRSLDSFYAALARSAEPEKMLAELREGVNALTPVERALYDRGLHRVRPGDLASEFRADVTAGRLPRVSYLVAPSTGSEHPGASSPAAGASLTYQVLDALASVPEVWDTTALFITYDENDGYFDHVPPPRPPGRVADEHVGDRPLGLGPRVPMTVVSPWTVGGYVNSQVFDHTSTTRFLERWLGVPAPDVSAWRRTACGDLTSAFDFSRRLRRPAIAPPPEVPPAAPRWRPTPPADQRMPGQEPGVRPARALPYQPDAFGVVSGGEVRLTMVNSGAESAHLALYPYAGEFEFPAHFDVRSSEDFAVPFGDSYRFTLIGPNGFRREFAGTRGESVSASSSVHGHSRVLSVTLANSGTSDATFSITGDGRDFKVAVRPGRRRLVPWLTEFRHGWYDLVVTCGAFHRRLAGHVENGRESISG</sequence>
<organism evidence="5 6">
    <name type="scientific">Saccharothrix xinjiangensis</name>
    <dbReference type="NCBI Taxonomy" id="204798"/>
    <lineage>
        <taxon>Bacteria</taxon>
        <taxon>Bacillati</taxon>
        <taxon>Actinomycetota</taxon>
        <taxon>Actinomycetes</taxon>
        <taxon>Pseudonocardiales</taxon>
        <taxon>Pseudonocardiaceae</taxon>
        <taxon>Saccharothrix</taxon>
    </lineage>
</organism>
<dbReference type="PANTHER" id="PTHR31956:SF1">
    <property type="entry name" value="NON-SPECIFIC PHOSPHOLIPASE C1"/>
    <property type="match status" value="1"/>
</dbReference>
<dbReference type="InterPro" id="IPR008475">
    <property type="entry name" value="PLipase_C_C"/>
</dbReference>
<reference evidence="6" key="1">
    <citation type="journal article" date="2019" name="Int. J. Syst. Evol. Microbiol.">
        <title>The Global Catalogue of Microorganisms (GCM) 10K type strain sequencing project: providing services to taxonomists for standard genome sequencing and annotation.</title>
        <authorList>
            <consortium name="The Broad Institute Genomics Platform"/>
            <consortium name="The Broad Institute Genome Sequencing Center for Infectious Disease"/>
            <person name="Wu L."/>
            <person name="Ma J."/>
        </authorList>
    </citation>
    <scope>NUCLEOTIDE SEQUENCE [LARGE SCALE GENOMIC DNA]</scope>
    <source>
        <strain evidence="6">KCTC 12848</strain>
    </source>
</reference>
<evidence type="ECO:0000259" key="4">
    <source>
        <dbReference type="Pfam" id="PF05506"/>
    </source>
</evidence>
<dbReference type="Proteomes" id="UP001595833">
    <property type="component" value="Unassembled WGS sequence"/>
</dbReference>
<dbReference type="NCBIfam" id="TIGR03396">
    <property type="entry name" value="PC_PLC"/>
    <property type="match status" value="1"/>
</dbReference>
<keyword evidence="6" id="KW-1185">Reference proteome</keyword>
<dbReference type="RefSeq" id="WP_344039273.1">
    <property type="nucleotide sequence ID" value="NZ_BAAAKE010000015.1"/>
</dbReference>
<feature type="domain" description="Bacterial phospholipase C C-terminal" evidence="4">
    <location>
        <begin position="583"/>
        <end position="647"/>
    </location>
</feature>
<evidence type="ECO:0000313" key="6">
    <source>
        <dbReference type="Proteomes" id="UP001595833"/>
    </source>
</evidence>
<dbReference type="EMBL" id="JBHSJB010000037">
    <property type="protein sequence ID" value="MFC5059099.1"/>
    <property type="molecule type" value="Genomic_DNA"/>
</dbReference>
<keyword evidence="1" id="KW-0378">Hydrolase</keyword>
<dbReference type="InterPro" id="IPR017850">
    <property type="entry name" value="Alkaline_phosphatase_core_sf"/>
</dbReference>
<feature type="compositionally biased region" description="Pro residues" evidence="3">
    <location>
        <begin position="454"/>
        <end position="472"/>
    </location>
</feature>
<dbReference type="InterPro" id="IPR017767">
    <property type="entry name" value="PC-PLC"/>
</dbReference>
<dbReference type="Pfam" id="PF04185">
    <property type="entry name" value="Phosphoesterase"/>
    <property type="match status" value="1"/>
</dbReference>
<dbReference type="InterPro" id="IPR007312">
    <property type="entry name" value="Phosphoesterase"/>
</dbReference>
<gene>
    <name evidence="5" type="ORF">ACFPFM_35750</name>
</gene>
<dbReference type="PANTHER" id="PTHR31956">
    <property type="entry name" value="NON-SPECIFIC PHOSPHOLIPASE C4-RELATED"/>
    <property type="match status" value="1"/>
</dbReference>
<evidence type="ECO:0000256" key="2">
    <source>
        <dbReference type="ARBA" id="ARBA00023026"/>
    </source>
</evidence>
<accession>A0ABV9YCL0</accession>